<evidence type="ECO:0000313" key="8">
    <source>
        <dbReference type="EMBL" id="MBK7953674.1"/>
    </source>
</evidence>
<gene>
    <name evidence="8" type="ORF">IPK02_06725</name>
</gene>
<dbReference type="Proteomes" id="UP000706151">
    <property type="component" value="Unassembled WGS sequence"/>
</dbReference>
<evidence type="ECO:0000256" key="2">
    <source>
        <dbReference type="ARBA" id="ARBA00005182"/>
    </source>
</evidence>
<proteinExistence type="predicted"/>
<keyword evidence="4" id="KW-0732">Signal</keyword>
<protein>
    <recommendedName>
        <fullName evidence="7">AlgX/AlgJ SGNH hydrolase-like domain-containing protein</fullName>
    </recommendedName>
</protein>
<comment type="caution">
    <text evidence="8">The sequence shown here is derived from an EMBL/GenBank/DDBJ whole genome shotgun (WGS) entry which is preliminary data.</text>
</comment>
<dbReference type="GO" id="GO:0042597">
    <property type="term" value="C:periplasmic space"/>
    <property type="evidence" value="ECO:0007669"/>
    <property type="project" value="UniProtKB-SubCell"/>
</dbReference>
<evidence type="ECO:0000256" key="3">
    <source>
        <dbReference type="ARBA" id="ARBA00022679"/>
    </source>
</evidence>
<keyword evidence="5" id="KW-0574">Periplasm</keyword>
<dbReference type="EMBL" id="JADJOT010000006">
    <property type="protein sequence ID" value="MBK7953674.1"/>
    <property type="molecule type" value="Genomic_DNA"/>
</dbReference>
<organism evidence="8 9">
    <name type="scientific">Candidatus Accumulibacter affinis</name>
    <dbReference type="NCBI Taxonomy" id="2954384"/>
    <lineage>
        <taxon>Bacteria</taxon>
        <taxon>Pseudomonadati</taxon>
        <taxon>Pseudomonadota</taxon>
        <taxon>Betaproteobacteria</taxon>
        <taxon>Candidatus Accumulibacter</taxon>
    </lineage>
</organism>
<name>A0A935T973_9PROT</name>
<evidence type="ECO:0000256" key="4">
    <source>
        <dbReference type="ARBA" id="ARBA00022729"/>
    </source>
</evidence>
<comment type="pathway">
    <text evidence="2">Glycan biosynthesis; alginate biosynthesis.</text>
</comment>
<evidence type="ECO:0000256" key="6">
    <source>
        <dbReference type="ARBA" id="ARBA00022841"/>
    </source>
</evidence>
<evidence type="ECO:0000256" key="5">
    <source>
        <dbReference type="ARBA" id="ARBA00022764"/>
    </source>
</evidence>
<evidence type="ECO:0000259" key="7">
    <source>
        <dbReference type="Pfam" id="PF16822"/>
    </source>
</evidence>
<evidence type="ECO:0000313" key="9">
    <source>
        <dbReference type="Proteomes" id="UP000706151"/>
    </source>
</evidence>
<feature type="domain" description="AlgX/AlgJ SGNH hydrolase-like" evidence="7">
    <location>
        <begin position="69"/>
        <end position="242"/>
    </location>
</feature>
<dbReference type="GO" id="GO:0016740">
    <property type="term" value="F:transferase activity"/>
    <property type="evidence" value="ECO:0007669"/>
    <property type="project" value="UniProtKB-KW"/>
</dbReference>
<evidence type="ECO:0000256" key="1">
    <source>
        <dbReference type="ARBA" id="ARBA00004418"/>
    </source>
</evidence>
<comment type="subcellular location">
    <subcellularLocation>
        <location evidence="1">Periplasm</location>
    </subcellularLocation>
</comment>
<keyword evidence="6" id="KW-0016">Alginate biosynthesis</keyword>
<dbReference type="AlphaFoldDB" id="A0A935T973"/>
<dbReference type="Pfam" id="PF16822">
    <property type="entry name" value="ALGX"/>
    <property type="match status" value="1"/>
</dbReference>
<reference evidence="8 9" key="1">
    <citation type="submission" date="2020-10" db="EMBL/GenBank/DDBJ databases">
        <title>Connecting structure to function with the recovery of over 1000 high-quality activated sludge metagenome-assembled genomes encoding full-length rRNA genes using long-read sequencing.</title>
        <authorList>
            <person name="Singleton C.M."/>
            <person name="Petriglieri F."/>
            <person name="Kristensen J.M."/>
            <person name="Kirkegaard R.H."/>
            <person name="Michaelsen T.Y."/>
            <person name="Andersen M.H."/>
            <person name="Karst S.M."/>
            <person name="Dueholm M.S."/>
            <person name="Nielsen P.H."/>
            <person name="Albertsen M."/>
        </authorList>
    </citation>
    <scope>NUCLEOTIDE SEQUENCE [LARGE SCALE GENOMIC DNA]</scope>
    <source>
        <strain evidence="8">Fred_18-Q3-R57-64_BAT3C.720</strain>
    </source>
</reference>
<keyword evidence="3" id="KW-0808">Transferase</keyword>
<accession>A0A935T973</accession>
<dbReference type="GO" id="GO:0042121">
    <property type="term" value="P:alginic acid biosynthetic process"/>
    <property type="evidence" value="ECO:0007669"/>
    <property type="project" value="UniProtKB-KW"/>
</dbReference>
<sequence>MKKRVLIFLGLACLILSTVPAINLVSGNVIHHDKKHWWLRSVLYNVDFFLVHSNRLLYAAGISPVPHQVVIGKDGWLYIGDGYGDAISVARRGATPADIAASEEVGAAVRAWEEWFARKQVSLYKLILFPNKETIYPEFLPDWVQPASASAADTLLAHLPRGSYVDTRPALRSARSVFSEPLYYRTDTHWNKLGAWLAFAAFSRELARSEPGLRLLSDRDIRVLSVAERAGGDLANLLRIRKILRDSEVGIEITGEKQVEIEQYSFATGQRVAYDSNPQNRAQKTPLLLKTKNALNQKRVLWLHDSFGVAMAPFMAATFSDILWLHYDDASPAQLARLVETYAPEYVFISVVERRALDKWFRKGPP</sequence>
<dbReference type="InterPro" id="IPR031811">
    <property type="entry name" value="ALGX/ALGJ_SGNH-like"/>
</dbReference>